<dbReference type="AlphaFoldDB" id="A0A8J6MWF7"/>
<feature type="repeat" description="TPR" evidence="1">
    <location>
        <begin position="177"/>
        <end position="210"/>
    </location>
</feature>
<dbReference type="Pfam" id="PF12770">
    <property type="entry name" value="CHAT"/>
    <property type="match status" value="1"/>
</dbReference>
<evidence type="ECO:0000313" key="3">
    <source>
        <dbReference type="EMBL" id="MBC8176518.1"/>
    </source>
</evidence>
<dbReference type="Pfam" id="PF13424">
    <property type="entry name" value="TPR_12"/>
    <property type="match status" value="1"/>
</dbReference>
<dbReference type="PANTHER" id="PTHR10098">
    <property type="entry name" value="RAPSYN-RELATED"/>
    <property type="match status" value="1"/>
</dbReference>
<evidence type="ECO:0000313" key="4">
    <source>
        <dbReference type="Proteomes" id="UP000650524"/>
    </source>
</evidence>
<proteinExistence type="predicted"/>
<comment type="caution">
    <text evidence="3">The sequence shown here is derived from an EMBL/GenBank/DDBJ whole genome shotgun (WGS) entry which is preliminary data.</text>
</comment>
<dbReference type="SUPFAM" id="SSF48452">
    <property type="entry name" value="TPR-like"/>
    <property type="match status" value="1"/>
</dbReference>
<name>A0A8J6MWF7_9DELT</name>
<sequence length="819" mass="92504">MMEKSMIKRFRALLLLIYPLVLPLIFWSCATSYKEYQVSLNQHSLTAEELFSTGDYARALANYKKALASYENEKNEQGVLFCLERMGWIERERGEYGSALHLFRKAYPIGVRLNGDAAEIDADLGDVYLFSGATQKAKDHYRKALSTLKNFVFKTSYSSPPGGEEIISMIRKSKAIIHARVNLGTIYYFAGEYPRALENLKKAEELINRILTVVKHPLYGMFIKLDSDIYEGIGFCQTIMGATYGEEGQFNKAWKHFDAGRDAFQEGNKQFGLLVNQALRYKIEFLSSSVKIDREKFEEYDAFLEKADRRGSSEVVWRMCYEIGRALKNERKSAEAKKYLTRSIDVLELTRSKLREDTIKKMFASSVQDVYVEMIILLFEMKQFEEGFDYLERAKARAFLDMLAGRSVKAKKSVDPLLIKKDIEIQNKIDIVAARLKTARGSDRESDYEAYKKLLKERKNVLEAIKGQSLEFAATTAVTTVPASRIAARLGKDTALVSYFLHKKRILVWVVNKGSVSAISVGTGSINMDELIADYREAISSQQEMLIADLGRQLSELLITPFLSQLAGSKRLFIVPSKSLHHLPFSSLPLSDKRFLVQDFALTILPNASSLFFMDKEVSPDRNSILAMGNPERVKKGMNLEFAEAEVKFVSKDFPVKTVLTGKKANESVMKERDLTDADVIHIAAHGRYFANQPLKSALLLAEDHKNDGNLETIEIFSLTLNPRLIVLSACQSGIGKVEGGDEIQSLNRAFIYAGAGGVVASLWSVSDRSTYELMKYFYSGLKIKSPAVALQEAQVKLMKKYPSPYYWAPFYLTYGLGK</sequence>
<dbReference type="Pfam" id="PF13181">
    <property type="entry name" value="TPR_8"/>
    <property type="match status" value="1"/>
</dbReference>
<dbReference type="PROSITE" id="PS50005">
    <property type="entry name" value="TPR"/>
    <property type="match status" value="1"/>
</dbReference>
<keyword evidence="1" id="KW-0802">TPR repeat</keyword>
<dbReference type="Proteomes" id="UP000650524">
    <property type="component" value="Unassembled WGS sequence"/>
</dbReference>
<dbReference type="SMART" id="SM00028">
    <property type="entry name" value="TPR"/>
    <property type="match status" value="5"/>
</dbReference>
<dbReference type="InterPro" id="IPR011990">
    <property type="entry name" value="TPR-like_helical_dom_sf"/>
</dbReference>
<dbReference type="Gene3D" id="1.25.40.10">
    <property type="entry name" value="Tetratricopeptide repeat domain"/>
    <property type="match status" value="2"/>
</dbReference>
<reference evidence="3 4" key="1">
    <citation type="submission" date="2020-08" db="EMBL/GenBank/DDBJ databases">
        <title>Bridging the membrane lipid divide: bacteria of the FCB group superphylum have the potential to synthesize archaeal ether lipids.</title>
        <authorList>
            <person name="Villanueva L."/>
            <person name="Von Meijenfeldt F.A.B."/>
            <person name="Westbye A.B."/>
            <person name="Yadav S."/>
            <person name="Hopmans E.C."/>
            <person name="Dutilh B.E."/>
            <person name="Sinninghe Damste J.S."/>
        </authorList>
    </citation>
    <scope>NUCLEOTIDE SEQUENCE [LARGE SCALE GENOMIC DNA]</scope>
    <source>
        <strain evidence="3">NIOZ-UU27</strain>
    </source>
</reference>
<evidence type="ECO:0000256" key="1">
    <source>
        <dbReference type="PROSITE-ProRule" id="PRU00339"/>
    </source>
</evidence>
<accession>A0A8J6MWF7</accession>
<dbReference type="InterPro" id="IPR019734">
    <property type="entry name" value="TPR_rpt"/>
</dbReference>
<dbReference type="InterPro" id="IPR024983">
    <property type="entry name" value="CHAT_dom"/>
</dbReference>
<organism evidence="3 4">
    <name type="scientific">Candidatus Desulfacyla euxinica</name>
    <dbReference type="NCBI Taxonomy" id="2841693"/>
    <lineage>
        <taxon>Bacteria</taxon>
        <taxon>Deltaproteobacteria</taxon>
        <taxon>Candidatus Desulfacyla</taxon>
    </lineage>
</organism>
<dbReference type="PANTHER" id="PTHR10098:SF108">
    <property type="entry name" value="TETRATRICOPEPTIDE REPEAT PROTEIN 28"/>
    <property type="match status" value="1"/>
</dbReference>
<dbReference type="EMBL" id="JACNJD010000141">
    <property type="protein sequence ID" value="MBC8176518.1"/>
    <property type="molecule type" value="Genomic_DNA"/>
</dbReference>
<evidence type="ECO:0000259" key="2">
    <source>
        <dbReference type="Pfam" id="PF12770"/>
    </source>
</evidence>
<protein>
    <submittedName>
        <fullName evidence="3">CHAT domain-containing protein</fullName>
    </submittedName>
</protein>
<feature type="domain" description="CHAT" evidence="2">
    <location>
        <begin position="550"/>
        <end position="813"/>
    </location>
</feature>
<gene>
    <name evidence="3" type="ORF">H8E19_03860</name>
</gene>